<proteinExistence type="predicted"/>
<geneLocation type="plasmid" evidence="3 4">
    <name>unnamed2</name>
</geneLocation>
<dbReference type="RefSeq" id="WP_342632815.1">
    <property type="nucleotide sequence ID" value="NZ_CP152382.1"/>
</dbReference>
<dbReference type="Pfam" id="PF11740">
    <property type="entry name" value="KfrA_N"/>
    <property type="match status" value="1"/>
</dbReference>
<evidence type="ECO:0000313" key="4">
    <source>
        <dbReference type="Proteomes" id="UP001445268"/>
    </source>
</evidence>
<evidence type="ECO:0000256" key="1">
    <source>
        <dbReference type="SAM" id="Coils"/>
    </source>
</evidence>
<sequence>MPREASITQNDITRAAIRLLRKGQHPSAQKVRTELGDRGSLSTIHEGLKAWRESLNDSDLDVLPAEMPKELGAPIEDFFNACMAIAESQLAEHRRKANAEIEKAAAEARQAVSRMEDLQGYAKELETKLDGRIEQIDQLKAQNDEIRQQRLEASNLAQQNADRIDSLMSARDNDRKVHEREVDELKRGFERDKEALLQRIKITEDNAAADARKSEKQLDYWILEVDNERTRAKAQAEKDEHAIKRLENELFIARKKEDAMSMKISKTETALMAAQDSVESLERQVTELVENIDAVTQKKERIVQQLQDAESRIQEQQATIQDLTRKIAVQEAGKADGSTS</sequence>
<evidence type="ECO:0000259" key="2">
    <source>
        <dbReference type="Pfam" id="PF11740"/>
    </source>
</evidence>
<name>A0ABZ3EB41_9GAMM</name>
<dbReference type="EMBL" id="CP152382">
    <property type="protein sequence ID" value="XAF56267.1"/>
    <property type="molecule type" value="Genomic_DNA"/>
</dbReference>
<keyword evidence="4" id="KW-1185">Reference proteome</keyword>
<keyword evidence="3" id="KW-0614">Plasmid</keyword>
<organism evidence="3 4">
    <name type="scientific">Marinobacter alkaliphilus</name>
    <dbReference type="NCBI Taxonomy" id="254719"/>
    <lineage>
        <taxon>Bacteria</taxon>
        <taxon>Pseudomonadati</taxon>
        <taxon>Pseudomonadota</taxon>
        <taxon>Gammaproteobacteria</taxon>
        <taxon>Pseudomonadales</taxon>
        <taxon>Marinobacteraceae</taxon>
        <taxon>Marinobacter</taxon>
    </lineage>
</organism>
<feature type="coiled-coil region" evidence="1">
    <location>
        <begin position="186"/>
        <end position="333"/>
    </location>
</feature>
<feature type="coiled-coil region" evidence="1">
    <location>
        <begin position="83"/>
        <end position="159"/>
    </location>
</feature>
<reference evidence="3 4" key="1">
    <citation type="submission" date="2024-04" db="EMBL/GenBank/DDBJ databases">
        <title>Marinobacter sp. SBY-1.</title>
        <authorList>
            <person name="Pan C."/>
        </authorList>
    </citation>
    <scope>NUCLEOTIDE SEQUENCE [LARGE SCALE GENOMIC DNA]</scope>
    <source>
        <strain evidence="3 4">SBY-1</strain>
        <plasmid evidence="3 4">unnamed2</plasmid>
    </source>
</reference>
<accession>A0ABZ3EB41</accession>
<gene>
    <name evidence="3" type="ORF">AAGT77_20310</name>
</gene>
<keyword evidence="3" id="KW-0238">DNA-binding</keyword>
<dbReference type="InterPro" id="IPR021104">
    <property type="entry name" value="KfrA_DNA-bd_N"/>
</dbReference>
<protein>
    <submittedName>
        <fullName evidence="3">DNA-binding protein</fullName>
    </submittedName>
</protein>
<feature type="domain" description="KfrA N-terminal DNA-binding" evidence="2">
    <location>
        <begin position="8"/>
        <end position="119"/>
    </location>
</feature>
<dbReference type="Proteomes" id="UP001445268">
    <property type="component" value="Plasmid unnamed2"/>
</dbReference>
<keyword evidence="1" id="KW-0175">Coiled coil</keyword>
<dbReference type="SUPFAM" id="SSF57997">
    <property type="entry name" value="Tropomyosin"/>
    <property type="match status" value="1"/>
</dbReference>
<dbReference type="GO" id="GO:0003677">
    <property type="term" value="F:DNA binding"/>
    <property type="evidence" value="ECO:0007669"/>
    <property type="project" value="UniProtKB-KW"/>
</dbReference>
<evidence type="ECO:0000313" key="3">
    <source>
        <dbReference type="EMBL" id="XAF56267.1"/>
    </source>
</evidence>